<dbReference type="InterPro" id="IPR018335">
    <property type="entry name" value="Tscrpt_reg_HTH_Crp-type_CS"/>
</dbReference>
<protein>
    <submittedName>
        <fullName evidence="6">Nitrogen fixation regulation protein FixK</fullName>
    </submittedName>
</protein>
<feature type="domain" description="HTH crp-type" evidence="5">
    <location>
        <begin position="150"/>
        <end position="219"/>
    </location>
</feature>
<dbReference type="PROSITE" id="PS00042">
    <property type="entry name" value="HTH_CRP_1"/>
    <property type="match status" value="1"/>
</dbReference>
<dbReference type="PANTHER" id="PTHR24567:SF75">
    <property type="entry name" value="FUMARATE AND NITRATE REDUCTION REGULATORY PROTEIN"/>
    <property type="match status" value="1"/>
</dbReference>
<dbReference type="PRINTS" id="PR00034">
    <property type="entry name" value="HTHCRP"/>
</dbReference>
<dbReference type="SMART" id="SM00100">
    <property type="entry name" value="cNMP"/>
    <property type="match status" value="1"/>
</dbReference>
<keyword evidence="7" id="KW-1185">Reference proteome</keyword>
<dbReference type="InterPro" id="IPR000595">
    <property type="entry name" value="cNMP-bd_dom"/>
</dbReference>
<evidence type="ECO:0000313" key="7">
    <source>
        <dbReference type="Proteomes" id="UP000410984"/>
    </source>
</evidence>
<evidence type="ECO:0000256" key="2">
    <source>
        <dbReference type="ARBA" id="ARBA00023125"/>
    </source>
</evidence>
<keyword evidence="1" id="KW-0805">Transcription regulation</keyword>
<dbReference type="InterPro" id="IPR036390">
    <property type="entry name" value="WH_DNA-bd_sf"/>
</dbReference>
<dbReference type="Gene3D" id="1.10.10.10">
    <property type="entry name" value="Winged helix-like DNA-binding domain superfamily/Winged helix DNA-binding domain"/>
    <property type="match status" value="1"/>
</dbReference>
<sequence length="232" mass="25207">MLQDGRVEPASGLPHTWLPARAALCDLTLSRITSIGRVDHVAAGAPLYDEGDASEFVYGVVAGMVRTVSIGRDGKRVVRGFYLSGELLGMERARLHASSAEAISDTRVVRCSRSRFDALAASDVQVASELWSWLLRTTQRAEDLSVLGRASAAQKLAYFLIDFACRVSASRRIELPMSRTDIGDFLGLSSETVSRTFTTLRHTGLIATNGRYVTLLDPGALRRMSGNFVNGI</sequence>
<gene>
    <name evidence="6" type="primary">fixK_6</name>
    <name evidence="6" type="ORF">MET9862_03831</name>
</gene>
<name>A0A509EFP1_9HYPH</name>
<dbReference type="RefSeq" id="WP_142584479.1">
    <property type="nucleotide sequence ID" value="NZ_CABFPH010000063.1"/>
</dbReference>
<dbReference type="Pfam" id="PF13545">
    <property type="entry name" value="HTH_Crp_2"/>
    <property type="match status" value="1"/>
</dbReference>
<dbReference type="CDD" id="cd00038">
    <property type="entry name" value="CAP_ED"/>
    <property type="match status" value="1"/>
</dbReference>
<keyword evidence="2" id="KW-0238">DNA-binding</keyword>
<dbReference type="PANTHER" id="PTHR24567">
    <property type="entry name" value="CRP FAMILY TRANSCRIPTIONAL REGULATORY PROTEIN"/>
    <property type="match status" value="1"/>
</dbReference>
<evidence type="ECO:0000256" key="1">
    <source>
        <dbReference type="ARBA" id="ARBA00023015"/>
    </source>
</evidence>
<dbReference type="GO" id="GO:0003700">
    <property type="term" value="F:DNA-binding transcription factor activity"/>
    <property type="evidence" value="ECO:0007669"/>
    <property type="project" value="InterPro"/>
</dbReference>
<dbReference type="InterPro" id="IPR018490">
    <property type="entry name" value="cNMP-bd_dom_sf"/>
</dbReference>
<dbReference type="Proteomes" id="UP000410984">
    <property type="component" value="Unassembled WGS sequence"/>
</dbReference>
<dbReference type="GO" id="GO:0003677">
    <property type="term" value="F:DNA binding"/>
    <property type="evidence" value="ECO:0007669"/>
    <property type="project" value="UniProtKB-KW"/>
</dbReference>
<dbReference type="InterPro" id="IPR036388">
    <property type="entry name" value="WH-like_DNA-bd_sf"/>
</dbReference>
<dbReference type="EMBL" id="CABFPH010000063">
    <property type="protein sequence ID" value="VUD73216.1"/>
    <property type="molecule type" value="Genomic_DNA"/>
</dbReference>
<dbReference type="SUPFAM" id="SSF51206">
    <property type="entry name" value="cAMP-binding domain-like"/>
    <property type="match status" value="1"/>
</dbReference>
<dbReference type="OrthoDB" id="667966at2"/>
<dbReference type="Pfam" id="PF00027">
    <property type="entry name" value="cNMP_binding"/>
    <property type="match status" value="1"/>
</dbReference>
<proteinExistence type="predicted"/>
<accession>A0A509EFP1</accession>
<dbReference type="PROSITE" id="PS51063">
    <property type="entry name" value="HTH_CRP_2"/>
    <property type="match status" value="1"/>
</dbReference>
<dbReference type="PROSITE" id="PS50042">
    <property type="entry name" value="CNMP_BINDING_3"/>
    <property type="match status" value="1"/>
</dbReference>
<dbReference type="Gene3D" id="2.60.120.10">
    <property type="entry name" value="Jelly Rolls"/>
    <property type="match status" value="1"/>
</dbReference>
<dbReference type="CDD" id="cd00092">
    <property type="entry name" value="HTH_CRP"/>
    <property type="match status" value="1"/>
</dbReference>
<evidence type="ECO:0000259" key="5">
    <source>
        <dbReference type="PROSITE" id="PS51063"/>
    </source>
</evidence>
<evidence type="ECO:0000256" key="3">
    <source>
        <dbReference type="ARBA" id="ARBA00023163"/>
    </source>
</evidence>
<dbReference type="SUPFAM" id="SSF46785">
    <property type="entry name" value="Winged helix' DNA-binding domain"/>
    <property type="match status" value="1"/>
</dbReference>
<dbReference type="GO" id="GO:0005829">
    <property type="term" value="C:cytosol"/>
    <property type="evidence" value="ECO:0007669"/>
    <property type="project" value="TreeGrafter"/>
</dbReference>
<dbReference type="InterPro" id="IPR014710">
    <property type="entry name" value="RmlC-like_jellyroll"/>
</dbReference>
<evidence type="ECO:0000313" key="6">
    <source>
        <dbReference type="EMBL" id="VUD73216.1"/>
    </source>
</evidence>
<dbReference type="InterPro" id="IPR050397">
    <property type="entry name" value="Env_Response_Regulators"/>
</dbReference>
<evidence type="ECO:0000259" key="4">
    <source>
        <dbReference type="PROSITE" id="PS50042"/>
    </source>
</evidence>
<organism evidence="6 7">
    <name type="scientific">Methylobacterium symbioticum</name>
    <dbReference type="NCBI Taxonomy" id="2584084"/>
    <lineage>
        <taxon>Bacteria</taxon>
        <taxon>Pseudomonadati</taxon>
        <taxon>Pseudomonadota</taxon>
        <taxon>Alphaproteobacteria</taxon>
        <taxon>Hyphomicrobiales</taxon>
        <taxon>Methylobacteriaceae</taxon>
        <taxon>Methylobacterium</taxon>
    </lineage>
</organism>
<dbReference type="AlphaFoldDB" id="A0A509EFP1"/>
<dbReference type="SMART" id="SM00419">
    <property type="entry name" value="HTH_CRP"/>
    <property type="match status" value="1"/>
</dbReference>
<keyword evidence="3" id="KW-0804">Transcription</keyword>
<reference evidence="6 7" key="1">
    <citation type="submission" date="2019-06" db="EMBL/GenBank/DDBJ databases">
        <authorList>
            <person name="Rodrigo-Torres L."/>
            <person name="Arahal R. D."/>
            <person name="Lucena T."/>
        </authorList>
    </citation>
    <scope>NUCLEOTIDE SEQUENCE [LARGE SCALE GENOMIC DNA]</scope>
    <source>
        <strain evidence="6 7">SB0023/3</strain>
    </source>
</reference>
<dbReference type="InterPro" id="IPR012318">
    <property type="entry name" value="HTH_CRP"/>
</dbReference>
<feature type="domain" description="Cyclic nucleotide-binding" evidence="4">
    <location>
        <begin position="43"/>
        <end position="137"/>
    </location>
</feature>